<dbReference type="AlphaFoldDB" id="A0A246JQN5"/>
<proteinExistence type="predicted"/>
<evidence type="ECO:0000313" key="3">
    <source>
        <dbReference type="EMBL" id="OWQ95327.1"/>
    </source>
</evidence>
<dbReference type="Gene3D" id="3.10.310.50">
    <property type="match status" value="1"/>
</dbReference>
<dbReference type="Proteomes" id="UP000197097">
    <property type="component" value="Unassembled WGS sequence"/>
</dbReference>
<protein>
    <submittedName>
        <fullName evidence="3">Permease</fullName>
    </submittedName>
</protein>
<dbReference type="EMBL" id="NISJ01000007">
    <property type="protein sequence ID" value="OWQ95327.1"/>
    <property type="molecule type" value="Genomic_DNA"/>
</dbReference>
<sequence>MSRRRSISVSKMRFAVLAGPLAILAVASGCKAAALPESAACAGVPHMALKGRVTDTADILSAEEEAQLSERLARYEQRTSHQMVVATVPALNDVRVDNFGTCLGNRWGIGRKDQDDGIVILVAPNDRQMHIATGSGMEKTLTDDKALAVIHQMTPHFKGGDYAVGFSTGIDAIAVQTGDTP</sequence>
<dbReference type="InterPro" id="IPR007621">
    <property type="entry name" value="TPM_dom"/>
</dbReference>
<evidence type="ECO:0000259" key="2">
    <source>
        <dbReference type="Pfam" id="PF04536"/>
    </source>
</evidence>
<comment type="caution">
    <text evidence="3">The sequence shown here is derived from an EMBL/GenBank/DDBJ whole genome shotgun (WGS) entry which is preliminary data.</text>
</comment>
<reference evidence="3 4" key="1">
    <citation type="journal article" date="2002" name="Int. J. Syst. Evol. Microbiol.">
        <title>Sphingopyxis witflariensis sp. nov., isolated from activated sludge.</title>
        <authorList>
            <person name="Kampfer P."/>
            <person name="Witzenberger R."/>
            <person name="Denner E.B."/>
            <person name="Busse H.J."/>
            <person name="Neef A."/>
        </authorList>
    </citation>
    <scope>NUCLEOTIDE SEQUENCE [LARGE SCALE GENOMIC DNA]</scope>
    <source>
        <strain evidence="3 4">DSM 14551</strain>
    </source>
</reference>
<dbReference type="PROSITE" id="PS51257">
    <property type="entry name" value="PROKAR_LIPOPROTEIN"/>
    <property type="match status" value="1"/>
</dbReference>
<keyword evidence="4" id="KW-1185">Reference proteome</keyword>
<dbReference type="PANTHER" id="PTHR30373">
    <property type="entry name" value="UPF0603 PROTEIN YGCG"/>
    <property type="match status" value="1"/>
</dbReference>
<dbReference type="PANTHER" id="PTHR30373:SF2">
    <property type="entry name" value="UPF0603 PROTEIN YGCG"/>
    <property type="match status" value="1"/>
</dbReference>
<accession>A0A246JQN5</accession>
<gene>
    <name evidence="3" type="ORF">CDQ91_13650</name>
</gene>
<organism evidence="3 4">
    <name type="scientific">Sphingopyxis witflariensis</name>
    <dbReference type="NCBI Taxonomy" id="173675"/>
    <lineage>
        <taxon>Bacteria</taxon>
        <taxon>Pseudomonadati</taxon>
        <taxon>Pseudomonadota</taxon>
        <taxon>Alphaproteobacteria</taxon>
        <taxon>Sphingomonadales</taxon>
        <taxon>Sphingomonadaceae</taxon>
        <taxon>Sphingopyxis</taxon>
    </lineage>
</organism>
<name>A0A246JQN5_9SPHN</name>
<feature type="domain" description="TPM" evidence="2">
    <location>
        <begin position="53"/>
        <end position="174"/>
    </location>
</feature>
<feature type="chain" id="PRO_5013303918" evidence="1">
    <location>
        <begin position="33"/>
        <end position="181"/>
    </location>
</feature>
<evidence type="ECO:0000313" key="4">
    <source>
        <dbReference type="Proteomes" id="UP000197097"/>
    </source>
</evidence>
<dbReference type="Pfam" id="PF04536">
    <property type="entry name" value="TPM_phosphatase"/>
    <property type="match status" value="1"/>
</dbReference>
<feature type="signal peptide" evidence="1">
    <location>
        <begin position="1"/>
        <end position="32"/>
    </location>
</feature>
<evidence type="ECO:0000256" key="1">
    <source>
        <dbReference type="SAM" id="SignalP"/>
    </source>
</evidence>
<keyword evidence="1" id="KW-0732">Signal</keyword>